<accession>A0A1B8GIF4</accession>
<evidence type="ECO:0000256" key="1">
    <source>
        <dbReference type="SAM" id="MobiDB-lite"/>
    </source>
</evidence>
<feature type="region of interest" description="Disordered" evidence="1">
    <location>
        <begin position="25"/>
        <end position="46"/>
    </location>
</feature>
<reference evidence="3" key="2">
    <citation type="journal article" date="2018" name="Nat. Commun.">
        <title>Extreme sensitivity to ultraviolet light in the fungal pathogen causing white-nose syndrome of bats.</title>
        <authorList>
            <person name="Palmer J.M."/>
            <person name="Drees K.P."/>
            <person name="Foster J.T."/>
            <person name="Lindner D.L."/>
        </authorList>
    </citation>
    <scope>NUCLEOTIDE SEQUENCE [LARGE SCALE GENOMIC DNA]</scope>
    <source>
        <strain evidence="3">UAMH 10579</strain>
    </source>
</reference>
<feature type="compositionally biased region" description="Basic residues" evidence="1">
    <location>
        <begin position="26"/>
        <end position="35"/>
    </location>
</feature>
<gene>
    <name evidence="2" type="ORF">VE01_05877</name>
</gene>
<organism evidence="2 3">
    <name type="scientific">Pseudogymnoascus verrucosus</name>
    <dbReference type="NCBI Taxonomy" id="342668"/>
    <lineage>
        <taxon>Eukaryota</taxon>
        <taxon>Fungi</taxon>
        <taxon>Dikarya</taxon>
        <taxon>Ascomycota</taxon>
        <taxon>Pezizomycotina</taxon>
        <taxon>Leotiomycetes</taxon>
        <taxon>Thelebolales</taxon>
        <taxon>Thelebolaceae</taxon>
        <taxon>Pseudogymnoascus</taxon>
    </lineage>
</organism>
<keyword evidence="3" id="KW-1185">Reference proteome</keyword>
<dbReference type="Proteomes" id="UP000091956">
    <property type="component" value="Unassembled WGS sequence"/>
</dbReference>
<evidence type="ECO:0000313" key="2">
    <source>
        <dbReference type="EMBL" id="OBT95576.1"/>
    </source>
</evidence>
<dbReference type="EMBL" id="KV460234">
    <property type="protein sequence ID" value="OBT95576.1"/>
    <property type="molecule type" value="Genomic_DNA"/>
</dbReference>
<name>A0A1B8GIF4_9PEZI</name>
<evidence type="ECO:0000313" key="3">
    <source>
        <dbReference type="Proteomes" id="UP000091956"/>
    </source>
</evidence>
<dbReference type="GeneID" id="28839263"/>
<sequence>MLRATLTERRPSARRPARVARLATRPVRRHRRAARRTSPEISLGTGATIRSRVPAEAARGAAVTEHRPCARRASGGAGGAASAVCRHRWTAPTGIAGPEVALAPRAAVPARVAAVAVLQAAVAEGRAGAECSAVVSTAKAVPVVEASFEASTISVVYVDFEVSSTVVVKISV</sequence>
<protein>
    <submittedName>
        <fullName evidence="2">Uncharacterized protein</fullName>
    </submittedName>
</protein>
<proteinExistence type="predicted"/>
<dbReference type="AlphaFoldDB" id="A0A1B8GIF4"/>
<reference evidence="2 3" key="1">
    <citation type="submission" date="2016-03" db="EMBL/GenBank/DDBJ databases">
        <title>Comparative genomics of Pseudogymnoascus destructans, the fungus causing white-nose syndrome of bats.</title>
        <authorList>
            <person name="Palmer J.M."/>
            <person name="Drees K.P."/>
            <person name="Foster J.T."/>
            <person name="Lindner D.L."/>
        </authorList>
    </citation>
    <scope>NUCLEOTIDE SEQUENCE [LARGE SCALE GENOMIC DNA]</scope>
    <source>
        <strain evidence="2 3">UAMH 10579</strain>
    </source>
</reference>
<dbReference type="RefSeq" id="XP_018129309.1">
    <property type="nucleotide sequence ID" value="XM_018275335.1"/>
</dbReference>